<sequence>MTRHRAVERADREAVLERQRALKMAKSAHAYVRGNTLKFYEWLDGLPRGTLPEGPPIWICGDCHLGNLGPLADADGEVAIQIRDLDQTVIGNPSHDLVRLGLSLASAARGSNLPGVVTARMLEEMVRGYGDGLKSRDGARDGDGEPPEPDAVRTIRHRALGRRWKHLARERLEDEDLKIPRGRRFWALDDDEHEALDALFHEDAVRELVLAIDGRHAGEARVRLLDAAYWMKGCSSLGFLRYAALLRIDERGEKPRLALVDLKEAVAAAAPQAPKAKMPKDPAERVVAGARALSPHLGERMLPARILGKPVVVRELLPQDLKLDVDQFSRGEAVRAARYLAHVVGAAHGRQMKRSARAAWRRAVTRGASADGAPSWLWSSVVELAGRHEVGYLEHCRSYADAEAA</sequence>
<evidence type="ECO:0000313" key="2">
    <source>
        <dbReference type="EMBL" id="MBB5757248.1"/>
    </source>
</evidence>
<evidence type="ECO:0000256" key="1">
    <source>
        <dbReference type="SAM" id="MobiDB-lite"/>
    </source>
</evidence>
<gene>
    <name evidence="2" type="ORF">HNR00_001959</name>
</gene>
<name>A0A840ZJD4_9HYPH</name>
<accession>A0A840ZJD4</accession>
<reference evidence="2 3" key="1">
    <citation type="submission" date="2020-08" db="EMBL/GenBank/DDBJ databases">
        <title>Genomic Encyclopedia of Type Strains, Phase IV (KMG-IV): sequencing the most valuable type-strain genomes for metagenomic binning, comparative biology and taxonomic classification.</title>
        <authorList>
            <person name="Goeker M."/>
        </authorList>
    </citation>
    <scope>NUCLEOTIDE SEQUENCE [LARGE SCALE GENOMIC DNA]</scope>
    <source>
        <strain evidence="2 3">DSM 2163</strain>
    </source>
</reference>
<dbReference type="RefSeq" id="WP_183568539.1">
    <property type="nucleotide sequence ID" value="NZ_JACHOP010000006.1"/>
</dbReference>
<dbReference type="InterPro" id="IPR018721">
    <property type="entry name" value="DUF2252"/>
</dbReference>
<dbReference type="EMBL" id="JACHOP010000006">
    <property type="protein sequence ID" value="MBB5757248.1"/>
    <property type="molecule type" value="Genomic_DNA"/>
</dbReference>
<dbReference type="AlphaFoldDB" id="A0A840ZJD4"/>
<dbReference type="Pfam" id="PF10009">
    <property type="entry name" value="DUF2252"/>
    <property type="match status" value="1"/>
</dbReference>
<keyword evidence="3" id="KW-1185">Reference proteome</keyword>
<dbReference type="PANTHER" id="PTHR39441">
    <property type="entry name" value="DUF2252 DOMAIN-CONTAINING PROTEIN"/>
    <property type="match status" value="1"/>
</dbReference>
<feature type="region of interest" description="Disordered" evidence="1">
    <location>
        <begin position="132"/>
        <end position="151"/>
    </location>
</feature>
<dbReference type="InterPro" id="IPR011009">
    <property type="entry name" value="Kinase-like_dom_sf"/>
</dbReference>
<dbReference type="SUPFAM" id="SSF56112">
    <property type="entry name" value="Protein kinase-like (PK-like)"/>
    <property type="match status" value="1"/>
</dbReference>
<dbReference type="Proteomes" id="UP000583454">
    <property type="component" value="Unassembled WGS sequence"/>
</dbReference>
<dbReference type="PANTHER" id="PTHR39441:SF1">
    <property type="entry name" value="DUF2252 DOMAIN-CONTAINING PROTEIN"/>
    <property type="match status" value="1"/>
</dbReference>
<feature type="compositionally biased region" description="Basic and acidic residues" evidence="1">
    <location>
        <begin position="133"/>
        <end position="143"/>
    </location>
</feature>
<proteinExistence type="predicted"/>
<organism evidence="2 3">
    <name type="scientific">Methylorubrum rhodinum</name>
    <dbReference type="NCBI Taxonomy" id="29428"/>
    <lineage>
        <taxon>Bacteria</taxon>
        <taxon>Pseudomonadati</taxon>
        <taxon>Pseudomonadota</taxon>
        <taxon>Alphaproteobacteria</taxon>
        <taxon>Hyphomicrobiales</taxon>
        <taxon>Methylobacteriaceae</taxon>
        <taxon>Methylorubrum</taxon>
    </lineage>
</organism>
<comment type="caution">
    <text evidence="2">The sequence shown here is derived from an EMBL/GenBank/DDBJ whole genome shotgun (WGS) entry which is preliminary data.</text>
</comment>
<evidence type="ECO:0000313" key="3">
    <source>
        <dbReference type="Proteomes" id="UP000583454"/>
    </source>
</evidence>
<protein>
    <submittedName>
        <fullName evidence="2">Uncharacterized protein (DUF2252 family)</fullName>
    </submittedName>
</protein>